<keyword evidence="6" id="KW-1185">Reference proteome</keyword>
<dbReference type="InterPro" id="IPR047930">
    <property type="entry name" value="Transpos_IS6"/>
</dbReference>
<keyword evidence="3" id="KW-0233">DNA recombination</keyword>
<dbReference type="Pfam" id="PF13610">
    <property type="entry name" value="DDE_Tnp_IS240"/>
    <property type="match status" value="1"/>
</dbReference>
<keyword evidence="1" id="KW-0815">Transposition</keyword>
<evidence type="ECO:0000259" key="4">
    <source>
        <dbReference type="Pfam" id="PF13610"/>
    </source>
</evidence>
<dbReference type="GO" id="GO:0003677">
    <property type="term" value="F:DNA binding"/>
    <property type="evidence" value="ECO:0007669"/>
    <property type="project" value="UniProtKB-KW"/>
</dbReference>
<dbReference type="GO" id="GO:0032196">
    <property type="term" value="P:transposition"/>
    <property type="evidence" value="ECO:0007669"/>
    <property type="project" value="UniProtKB-KW"/>
</dbReference>
<evidence type="ECO:0000256" key="3">
    <source>
        <dbReference type="ARBA" id="ARBA00023172"/>
    </source>
</evidence>
<evidence type="ECO:0000313" key="5">
    <source>
        <dbReference type="EMBL" id="AXX98384.1"/>
    </source>
</evidence>
<name>A0A347UHQ6_9RHOB</name>
<dbReference type="EMBL" id="CP032125">
    <property type="protein sequence ID" value="AXX98384.1"/>
    <property type="molecule type" value="Genomic_DNA"/>
</dbReference>
<dbReference type="Proteomes" id="UP000261704">
    <property type="component" value="Chromosome"/>
</dbReference>
<evidence type="ECO:0000256" key="1">
    <source>
        <dbReference type="ARBA" id="ARBA00022578"/>
    </source>
</evidence>
<dbReference type="KEGG" id="pamo:BAR1_10880"/>
<evidence type="ECO:0000256" key="2">
    <source>
        <dbReference type="ARBA" id="ARBA00023125"/>
    </source>
</evidence>
<organism evidence="5 6">
    <name type="scientific">Profundibacter amoris</name>
    <dbReference type="NCBI Taxonomy" id="2171755"/>
    <lineage>
        <taxon>Bacteria</taxon>
        <taxon>Pseudomonadati</taxon>
        <taxon>Pseudomonadota</taxon>
        <taxon>Alphaproteobacteria</taxon>
        <taxon>Rhodobacterales</taxon>
        <taxon>Paracoccaceae</taxon>
        <taxon>Profundibacter</taxon>
    </lineage>
</organism>
<dbReference type="GO" id="GO:0006310">
    <property type="term" value="P:DNA recombination"/>
    <property type="evidence" value="ECO:0007669"/>
    <property type="project" value="UniProtKB-KW"/>
</dbReference>
<dbReference type="PANTHER" id="PTHR35528">
    <property type="entry name" value="BLL1675 PROTEIN"/>
    <property type="match status" value="1"/>
</dbReference>
<proteinExistence type="predicted"/>
<dbReference type="InterPro" id="IPR052183">
    <property type="entry name" value="IS_Transposase"/>
</dbReference>
<keyword evidence="2" id="KW-0238">DNA-binding</keyword>
<evidence type="ECO:0000313" key="6">
    <source>
        <dbReference type="Proteomes" id="UP000261704"/>
    </source>
</evidence>
<sequence length="233" mass="27384">MTKSRLSYKCHRFPPEIIAHAVWLYCRFNLSLREVEEMFLERGIDISYETIRRWVAKFGPAIARELRRRQSQPGDIWHLDEVVVTIKGRKFWLWRAVDQNGVVLDEILQSRRNTAAAKRLLARLMKRHGRTPKRFITDKLRSYGAARQKIAPGVEHRSHKGLNNRAENSHLPFRKRERAMQGYRSPGSLQRFVSIHSAIRNCFSVPARRRSALTIRYHRLEAFDAWNAVVNAD</sequence>
<reference evidence="5 6" key="1">
    <citation type="submission" date="2018-09" db="EMBL/GenBank/DDBJ databases">
        <title>Profundibacter amoris BAR1 gen. nov., sp. nov., a new member of the Roseobacter clade isolated at Lokis Castle Vent Field on the Arctic Mid-Oceanic Ridge.</title>
        <authorList>
            <person name="Le Moine Bauer S."/>
            <person name="Sjoeberg A.G."/>
            <person name="L'Haridon S."/>
            <person name="Stokke R."/>
            <person name="Roalkvam I."/>
            <person name="Steen I.H."/>
            <person name="Dahle H."/>
        </authorList>
    </citation>
    <scope>NUCLEOTIDE SEQUENCE [LARGE SCALE GENOMIC DNA]</scope>
    <source>
        <strain evidence="5 6">BAR1</strain>
    </source>
</reference>
<dbReference type="RefSeq" id="WP_118943040.1">
    <property type="nucleotide sequence ID" value="NZ_CP032125.1"/>
</dbReference>
<gene>
    <name evidence="5" type="ORF">BAR1_10880</name>
</gene>
<dbReference type="AlphaFoldDB" id="A0A347UHQ6"/>
<feature type="domain" description="DDE" evidence="4">
    <location>
        <begin position="76"/>
        <end position="203"/>
    </location>
</feature>
<protein>
    <submittedName>
        <fullName evidence="5">IS6 family transposase</fullName>
    </submittedName>
</protein>
<dbReference type="PANTHER" id="PTHR35528:SF3">
    <property type="entry name" value="BLL1675 PROTEIN"/>
    <property type="match status" value="1"/>
</dbReference>
<dbReference type="NCBIfam" id="NF033587">
    <property type="entry name" value="transpos_IS6"/>
    <property type="match status" value="1"/>
</dbReference>
<dbReference type="InterPro" id="IPR032874">
    <property type="entry name" value="DDE_dom"/>
</dbReference>
<accession>A0A347UHQ6</accession>
<dbReference type="OrthoDB" id="4315389at2"/>